<dbReference type="Proteomes" id="UP000619788">
    <property type="component" value="Unassembled WGS sequence"/>
</dbReference>
<proteinExistence type="predicted"/>
<keyword evidence="3" id="KW-1185">Reference proteome</keyword>
<sequence length="75" mass="7246">MGPLPGLHGAETAGETAVPEAVTGKAAAGEDVIRVAASGAARIATATRTQARVRPRESAGIRGRAGTAGGRGSPA</sequence>
<organism evidence="2 3">
    <name type="scientific">Planobispora siamensis</name>
    <dbReference type="NCBI Taxonomy" id="936338"/>
    <lineage>
        <taxon>Bacteria</taxon>
        <taxon>Bacillati</taxon>
        <taxon>Actinomycetota</taxon>
        <taxon>Actinomycetes</taxon>
        <taxon>Streptosporangiales</taxon>
        <taxon>Streptosporangiaceae</taxon>
        <taxon>Planobispora</taxon>
    </lineage>
</organism>
<reference evidence="2 3" key="1">
    <citation type="submission" date="2021-01" db="EMBL/GenBank/DDBJ databases">
        <title>Whole genome shotgun sequence of Planobispora siamensis NBRC 107568.</title>
        <authorList>
            <person name="Komaki H."/>
            <person name="Tamura T."/>
        </authorList>
    </citation>
    <scope>NUCLEOTIDE SEQUENCE [LARGE SCALE GENOMIC DNA]</scope>
    <source>
        <strain evidence="2 3">NBRC 107568</strain>
    </source>
</reference>
<dbReference type="AlphaFoldDB" id="A0A8J3WLE7"/>
<protein>
    <submittedName>
        <fullName evidence="2">Uncharacterized protein</fullName>
    </submittedName>
</protein>
<feature type="region of interest" description="Disordered" evidence="1">
    <location>
        <begin position="1"/>
        <end position="22"/>
    </location>
</feature>
<evidence type="ECO:0000313" key="3">
    <source>
        <dbReference type="Proteomes" id="UP000619788"/>
    </source>
</evidence>
<gene>
    <name evidence="2" type="ORF">Psi01_43980</name>
</gene>
<feature type="region of interest" description="Disordered" evidence="1">
    <location>
        <begin position="45"/>
        <end position="75"/>
    </location>
</feature>
<comment type="caution">
    <text evidence="2">The sequence shown here is derived from an EMBL/GenBank/DDBJ whole genome shotgun (WGS) entry which is preliminary data.</text>
</comment>
<accession>A0A8J3WLE7</accession>
<dbReference type="EMBL" id="BOOJ01000036">
    <property type="protein sequence ID" value="GIH93768.1"/>
    <property type="molecule type" value="Genomic_DNA"/>
</dbReference>
<evidence type="ECO:0000256" key="1">
    <source>
        <dbReference type="SAM" id="MobiDB-lite"/>
    </source>
</evidence>
<name>A0A8J3WLE7_9ACTN</name>
<feature type="compositionally biased region" description="Gly residues" evidence="1">
    <location>
        <begin position="66"/>
        <end position="75"/>
    </location>
</feature>
<evidence type="ECO:0000313" key="2">
    <source>
        <dbReference type="EMBL" id="GIH93768.1"/>
    </source>
</evidence>